<dbReference type="Pfam" id="PF00578">
    <property type="entry name" value="AhpC-TSA"/>
    <property type="match status" value="1"/>
</dbReference>
<dbReference type="InterPro" id="IPR013766">
    <property type="entry name" value="Thioredoxin_domain"/>
</dbReference>
<dbReference type="Proteomes" id="UP001177769">
    <property type="component" value="Chromosome"/>
</dbReference>
<dbReference type="InterPro" id="IPR036249">
    <property type="entry name" value="Thioredoxin-like_sf"/>
</dbReference>
<keyword evidence="3" id="KW-1185">Reference proteome</keyword>
<dbReference type="GO" id="GO:0016209">
    <property type="term" value="F:antioxidant activity"/>
    <property type="evidence" value="ECO:0007669"/>
    <property type="project" value="InterPro"/>
</dbReference>
<accession>A0AA95SPT7</accession>
<dbReference type="AlphaFoldDB" id="A0AA95SPT7"/>
<dbReference type="RefSeq" id="WP_285235245.1">
    <property type="nucleotide sequence ID" value="NZ_CP116346.1"/>
</dbReference>
<dbReference type="GO" id="GO:0016491">
    <property type="term" value="F:oxidoreductase activity"/>
    <property type="evidence" value="ECO:0007669"/>
    <property type="project" value="InterPro"/>
</dbReference>
<dbReference type="PROSITE" id="PS51352">
    <property type="entry name" value="THIOREDOXIN_2"/>
    <property type="match status" value="1"/>
</dbReference>
<dbReference type="EMBL" id="CP116346">
    <property type="protein sequence ID" value="WIT14122.1"/>
    <property type="molecule type" value="Genomic_DNA"/>
</dbReference>
<dbReference type="PANTHER" id="PTHR42852:SF13">
    <property type="entry name" value="PROTEIN DIPZ"/>
    <property type="match status" value="1"/>
</dbReference>
<proteinExistence type="predicted"/>
<gene>
    <name evidence="2" type="ORF">PFX98_11000</name>
</gene>
<evidence type="ECO:0000259" key="1">
    <source>
        <dbReference type="PROSITE" id="PS51352"/>
    </source>
</evidence>
<dbReference type="PANTHER" id="PTHR42852">
    <property type="entry name" value="THIOL:DISULFIDE INTERCHANGE PROTEIN DSBE"/>
    <property type="match status" value="1"/>
</dbReference>
<sequence>MPLQEGALAPEFVTADMFGQSIRLSDFKGRPVLLSFMRYASCPMCNLRVRDMVLAHERLARAGLVMLVVFQSSAESMGEYVGRQDSPFSLIPDPEMHLYRLYGVERSWAGLLAPANVFHAFRAFFRGFLPGRVDGPIDRMPADFLIGADGRIERAFYARAAAEHVPLSEVTSWVHGRLPSTGNGSVEGTA</sequence>
<reference evidence="2" key="1">
    <citation type="submission" date="2023-01" db="EMBL/GenBank/DDBJ databases">
        <title>Whole genome sequence of Paucibacter sp. S2-9 isolated from pond sediment.</title>
        <authorList>
            <person name="Jung J.Y."/>
        </authorList>
    </citation>
    <scope>NUCLEOTIDE SEQUENCE</scope>
    <source>
        <strain evidence="2">S2-9</strain>
    </source>
</reference>
<feature type="domain" description="Thioredoxin" evidence="1">
    <location>
        <begin position="3"/>
        <end position="179"/>
    </location>
</feature>
<dbReference type="Gene3D" id="3.40.30.10">
    <property type="entry name" value="Glutaredoxin"/>
    <property type="match status" value="1"/>
</dbReference>
<protein>
    <submittedName>
        <fullName evidence="2">Peroxiredoxin-like family protein</fullName>
    </submittedName>
</protein>
<name>A0AA95SPT7_9BURK</name>
<dbReference type="CDD" id="cd02970">
    <property type="entry name" value="PRX_like2"/>
    <property type="match status" value="1"/>
</dbReference>
<evidence type="ECO:0000313" key="2">
    <source>
        <dbReference type="EMBL" id="WIT14122.1"/>
    </source>
</evidence>
<dbReference type="KEGG" id="pais:PFX98_11000"/>
<dbReference type="SUPFAM" id="SSF52833">
    <property type="entry name" value="Thioredoxin-like"/>
    <property type="match status" value="1"/>
</dbReference>
<dbReference type="InterPro" id="IPR000866">
    <property type="entry name" value="AhpC/TSA"/>
</dbReference>
<organism evidence="2 3">
    <name type="scientific">Paucibacter sediminis</name>
    <dbReference type="NCBI Taxonomy" id="3019553"/>
    <lineage>
        <taxon>Bacteria</taxon>
        <taxon>Pseudomonadati</taxon>
        <taxon>Pseudomonadota</taxon>
        <taxon>Betaproteobacteria</taxon>
        <taxon>Burkholderiales</taxon>
        <taxon>Sphaerotilaceae</taxon>
        <taxon>Roseateles</taxon>
    </lineage>
</organism>
<dbReference type="InterPro" id="IPR050553">
    <property type="entry name" value="Thioredoxin_ResA/DsbE_sf"/>
</dbReference>
<evidence type="ECO:0000313" key="3">
    <source>
        <dbReference type="Proteomes" id="UP001177769"/>
    </source>
</evidence>